<evidence type="ECO:0000313" key="4">
    <source>
        <dbReference type="EMBL" id="ANS79474.1"/>
    </source>
</evidence>
<feature type="domain" description="Mycothiol-dependent maleylpyruvate isomerase metal-binding" evidence="3">
    <location>
        <begin position="177"/>
        <end position="260"/>
    </location>
</feature>
<organism evidence="4 5">
    <name type="scientific">Serinicoccus hydrothermalis</name>
    <dbReference type="NCBI Taxonomy" id="1758689"/>
    <lineage>
        <taxon>Bacteria</taxon>
        <taxon>Bacillati</taxon>
        <taxon>Actinomycetota</taxon>
        <taxon>Actinomycetes</taxon>
        <taxon>Micrococcales</taxon>
        <taxon>Ornithinimicrobiaceae</taxon>
        <taxon>Serinicoccus</taxon>
    </lineage>
</organism>
<protein>
    <submittedName>
        <fullName evidence="4">Uncharacterized protein</fullName>
    </submittedName>
</protein>
<evidence type="ECO:0000313" key="5">
    <source>
        <dbReference type="Proteomes" id="UP000092482"/>
    </source>
</evidence>
<dbReference type="EMBL" id="CP014989">
    <property type="protein sequence ID" value="ANS79474.1"/>
    <property type="molecule type" value="Genomic_DNA"/>
</dbReference>
<dbReference type="Gene3D" id="3.30.530.20">
    <property type="match status" value="1"/>
</dbReference>
<dbReference type="RefSeq" id="WP_083190629.1">
    <property type="nucleotide sequence ID" value="NZ_CP014989.1"/>
</dbReference>
<gene>
    <name evidence="4" type="ORF">SGUI_2078</name>
</gene>
<dbReference type="Pfam" id="PF11716">
    <property type="entry name" value="MDMPI_N"/>
    <property type="match status" value="1"/>
</dbReference>
<evidence type="ECO:0000259" key="2">
    <source>
        <dbReference type="Pfam" id="PF08327"/>
    </source>
</evidence>
<dbReference type="InterPro" id="IPR024344">
    <property type="entry name" value="MDMPI_metal-binding"/>
</dbReference>
<dbReference type="Proteomes" id="UP000092482">
    <property type="component" value="Chromosome"/>
</dbReference>
<dbReference type="GO" id="GO:0046872">
    <property type="term" value="F:metal ion binding"/>
    <property type="evidence" value="ECO:0007669"/>
    <property type="project" value="InterPro"/>
</dbReference>
<dbReference type="KEGG" id="serj:SGUI_2078"/>
<keyword evidence="5" id="KW-1185">Reference proteome</keyword>
<evidence type="ECO:0000259" key="3">
    <source>
        <dbReference type="Pfam" id="PF11716"/>
    </source>
</evidence>
<feature type="domain" description="Activator of Hsp90 ATPase homologue 1/2-like C-terminal" evidence="2">
    <location>
        <begin position="23"/>
        <end position="138"/>
    </location>
</feature>
<accession>A0A1B1NDI5</accession>
<evidence type="ECO:0000256" key="1">
    <source>
        <dbReference type="ARBA" id="ARBA00006817"/>
    </source>
</evidence>
<name>A0A1B1NDI5_9MICO</name>
<comment type="similarity">
    <text evidence="1">Belongs to the AHA1 family.</text>
</comment>
<dbReference type="Pfam" id="PF08327">
    <property type="entry name" value="AHSA1"/>
    <property type="match status" value="1"/>
</dbReference>
<dbReference type="SUPFAM" id="SSF55961">
    <property type="entry name" value="Bet v1-like"/>
    <property type="match status" value="1"/>
</dbReference>
<proteinExistence type="inferred from homology"/>
<dbReference type="InterPro" id="IPR023393">
    <property type="entry name" value="START-like_dom_sf"/>
</dbReference>
<dbReference type="STRING" id="1758689.SGUI_2078"/>
<dbReference type="AlphaFoldDB" id="A0A1B1NDI5"/>
<dbReference type="SUPFAM" id="SSF109854">
    <property type="entry name" value="DinB/YfiT-like putative metalloenzymes"/>
    <property type="match status" value="1"/>
</dbReference>
<sequence>MITGAPETVDGQLHLVLTRTFTAPIQDVWDAITQSERLGRWFGTWTGDPASGRVEVTWAYEDGAPSEPYVIEVCEEPTRLRVHNEGDDAEQLWTLDLRLAEEDGVTTLRFAQVLTDTSSVHHVGPGWEYYLDRMADTVRTGEVATTTWDGYLAMGSEYAAAFDLPEAQVGEALLMSALGQLKDLVRAGADGDAATMTTPCEGWDVRRLSEHLVTTTEAFTRGVRGEAVDWTASPQPVEGEVAQAFAQAADELFHARSTAGESVDPPDWQLAEYAVHTWDLATALGRPTADLDQRVAERGAAFMRVNLSDENRGEAFGPARPEPQAGDAYADLAAFAGRDVGLRSPGRRPAGATPP</sequence>
<dbReference type="InterPro" id="IPR034660">
    <property type="entry name" value="DinB/YfiT-like"/>
</dbReference>
<dbReference type="PATRIC" id="fig|1758689.4.peg.2159"/>
<dbReference type="InterPro" id="IPR013538">
    <property type="entry name" value="ASHA1/2-like_C"/>
</dbReference>
<reference evidence="4 5" key="1">
    <citation type="submission" date="2016-03" db="EMBL/GenBank/DDBJ databases">
        <title>Shallow-sea hydrothermal system.</title>
        <authorList>
            <person name="Tang K."/>
        </authorList>
    </citation>
    <scope>NUCLEOTIDE SEQUENCE [LARGE SCALE GENOMIC DNA]</scope>
    <source>
        <strain evidence="4 5">JLT9</strain>
    </source>
</reference>